<keyword evidence="3 7" id="KW-0560">Oxidoreductase</keyword>
<dbReference type="EMBL" id="CP061169">
    <property type="protein sequence ID" value="QPZ39604.1"/>
    <property type="molecule type" value="Genomic_DNA"/>
</dbReference>
<dbReference type="InterPro" id="IPR012727">
    <property type="entry name" value="Gly_oxidase_ThiO"/>
</dbReference>
<evidence type="ECO:0000256" key="4">
    <source>
        <dbReference type="ARBA" id="ARBA00049872"/>
    </source>
</evidence>
<reference evidence="7 8" key="1">
    <citation type="submission" date="2020-12" db="EMBL/GenBank/DDBJ databases">
        <title>Microbacterium sp. HY060.</title>
        <authorList>
            <person name="Zhou J."/>
        </authorList>
    </citation>
    <scope>NUCLEOTIDE SEQUENCE [LARGE SCALE GENOMIC DNA]</scope>
    <source>
        <strain evidence="7 8">HY60</strain>
    </source>
</reference>
<organism evidence="7 8">
    <name type="scientific">Paramicrobacterium chengjingii</name>
    <dbReference type="NCBI Taxonomy" id="2769067"/>
    <lineage>
        <taxon>Bacteria</taxon>
        <taxon>Bacillati</taxon>
        <taxon>Actinomycetota</taxon>
        <taxon>Actinomycetes</taxon>
        <taxon>Micrococcales</taxon>
        <taxon>Microbacteriaceae</taxon>
        <taxon>Paramicrobacterium</taxon>
    </lineage>
</organism>
<dbReference type="SUPFAM" id="SSF51905">
    <property type="entry name" value="FAD/NAD(P)-binding domain"/>
    <property type="match status" value="1"/>
</dbReference>
<dbReference type="EC" id="1.4.3.19" evidence="5"/>
<dbReference type="Proteomes" id="UP000662814">
    <property type="component" value="Chromosome"/>
</dbReference>
<dbReference type="Pfam" id="PF01266">
    <property type="entry name" value="DAO"/>
    <property type="match status" value="1"/>
</dbReference>
<evidence type="ECO:0000259" key="6">
    <source>
        <dbReference type="Pfam" id="PF01266"/>
    </source>
</evidence>
<dbReference type="GO" id="GO:0043799">
    <property type="term" value="F:glycine oxidase activity"/>
    <property type="evidence" value="ECO:0007669"/>
    <property type="project" value="UniProtKB-EC"/>
</dbReference>
<dbReference type="InterPro" id="IPR036188">
    <property type="entry name" value="FAD/NAD-bd_sf"/>
</dbReference>
<accession>A0ABX6YM02</accession>
<keyword evidence="8" id="KW-1185">Reference proteome</keyword>
<proteinExistence type="predicted"/>
<dbReference type="RefSeq" id="WP_166989137.1">
    <property type="nucleotide sequence ID" value="NZ_CP061169.1"/>
</dbReference>
<evidence type="ECO:0000256" key="1">
    <source>
        <dbReference type="ARBA" id="ARBA00004948"/>
    </source>
</evidence>
<dbReference type="PANTHER" id="PTHR13847">
    <property type="entry name" value="SARCOSINE DEHYDROGENASE-RELATED"/>
    <property type="match status" value="1"/>
</dbReference>
<dbReference type="Gene3D" id="3.30.9.10">
    <property type="entry name" value="D-Amino Acid Oxidase, subunit A, domain 2"/>
    <property type="match status" value="1"/>
</dbReference>
<comment type="catalytic activity">
    <reaction evidence="4">
        <text>glycine + O2 + H2O = glyoxylate + H2O2 + NH4(+)</text>
        <dbReference type="Rhea" id="RHEA:11532"/>
        <dbReference type="ChEBI" id="CHEBI:15377"/>
        <dbReference type="ChEBI" id="CHEBI:15379"/>
        <dbReference type="ChEBI" id="CHEBI:16240"/>
        <dbReference type="ChEBI" id="CHEBI:28938"/>
        <dbReference type="ChEBI" id="CHEBI:36655"/>
        <dbReference type="ChEBI" id="CHEBI:57305"/>
        <dbReference type="EC" id="1.4.3.19"/>
    </reaction>
</comment>
<dbReference type="SUPFAM" id="SSF54373">
    <property type="entry name" value="FAD-linked reductases, C-terminal domain"/>
    <property type="match status" value="1"/>
</dbReference>
<evidence type="ECO:0000313" key="7">
    <source>
        <dbReference type="EMBL" id="QPZ39604.1"/>
    </source>
</evidence>
<evidence type="ECO:0000256" key="3">
    <source>
        <dbReference type="ARBA" id="ARBA00023002"/>
    </source>
</evidence>
<dbReference type="PANTHER" id="PTHR13847:SF289">
    <property type="entry name" value="GLYCINE OXIDASE"/>
    <property type="match status" value="1"/>
</dbReference>
<comment type="pathway">
    <text evidence="1">Cofactor biosynthesis; thiamine diphosphate biosynthesis.</text>
</comment>
<dbReference type="InterPro" id="IPR006076">
    <property type="entry name" value="FAD-dep_OxRdtase"/>
</dbReference>
<name>A0ABX6YM02_9MICO</name>
<evidence type="ECO:0000256" key="2">
    <source>
        <dbReference type="ARBA" id="ARBA00022977"/>
    </source>
</evidence>
<dbReference type="Gene3D" id="3.50.50.60">
    <property type="entry name" value="FAD/NAD(P)-binding domain"/>
    <property type="match status" value="1"/>
</dbReference>
<gene>
    <name evidence="7" type="primary">thiO</name>
    <name evidence="7" type="ORF">HCR76_05990</name>
</gene>
<evidence type="ECO:0000313" key="8">
    <source>
        <dbReference type="Proteomes" id="UP000662814"/>
    </source>
</evidence>
<sequence length="374" mass="38963">MHAVVVGAGIIGLATAWRLKTSGWSVTIVDPDPAGGASRAAAGMLAPASEVVWGQTPLYPLLIASARLYPTFVEQLATASGHDLGYARSETLVCASDAADLQSLRELCALQTALGLTVEVITGTEARTLEPALAPGVAAAVRLEGDHSIDPRRVMSALMVLLAGSIVRHRVATLISDGGRTGGVSLANGQNMVADQVVVCAGAETALIEGMPELPVRRVWGDVVRLAVPERLRPIVSRTIRGFVRGRPVYLVPRPDGSLVLGASVREDGVDGISAGGVHQLLRDIERVVPGVLECEISEVMARARPGSPDDVPLIVRVDDGCVVSTGYFRHGILLAPLGAQLTADLTTGEPGDADMLRAVAPSRFAHVTPTGDS</sequence>
<evidence type="ECO:0000256" key="5">
    <source>
        <dbReference type="ARBA" id="ARBA00050018"/>
    </source>
</evidence>
<feature type="domain" description="FAD dependent oxidoreductase" evidence="6">
    <location>
        <begin position="3"/>
        <end position="346"/>
    </location>
</feature>
<dbReference type="NCBIfam" id="TIGR02352">
    <property type="entry name" value="thiamin_ThiO"/>
    <property type="match status" value="1"/>
</dbReference>
<keyword evidence="2" id="KW-0784">Thiamine biosynthesis</keyword>
<protein>
    <recommendedName>
        <fullName evidence="5">glycine oxidase</fullName>
        <ecNumber evidence="5">1.4.3.19</ecNumber>
    </recommendedName>
</protein>